<feature type="transmembrane region" description="Helical" evidence="13">
    <location>
        <begin position="421"/>
        <end position="444"/>
    </location>
</feature>
<evidence type="ECO:0000259" key="15">
    <source>
        <dbReference type="Pfam" id="PF14849"/>
    </source>
</evidence>
<evidence type="ECO:0000256" key="3">
    <source>
        <dbReference type="ARBA" id="ARBA00015325"/>
    </source>
</evidence>
<evidence type="ECO:0000256" key="8">
    <source>
        <dbReference type="ARBA" id="ARBA00022989"/>
    </source>
</evidence>
<keyword evidence="10 13" id="KW-0143">Chaperone</keyword>
<keyword evidence="7 13" id="KW-0653">Protein transport</keyword>
<feature type="transmembrane region" description="Helical" evidence="13">
    <location>
        <begin position="504"/>
        <end position="523"/>
    </location>
</feature>
<dbReference type="Pfam" id="PF14849">
    <property type="entry name" value="YidC_periplas"/>
    <property type="match status" value="1"/>
</dbReference>
<dbReference type="InterPro" id="IPR038221">
    <property type="entry name" value="YidC_periplasmic_sf"/>
</dbReference>
<evidence type="ECO:0000256" key="11">
    <source>
        <dbReference type="ARBA" id="ARBA00033245"/>
    </source>
</evidence>
<dbReference type="NCBIfam" id="NF002353">
    <property type="entry name" value="PRK01318.1-4"/>
    <property type="match status" value="1"/>
</dbReference>
<comment type="similarity">
    <text evidence="2 13">Belongs to the OXA1/ALB3/YidC family. Type 1 subfamily.</text>
</comment>
<sequence length="549" mass="61426">MESQRNLLLIGLLVVSFLLWQQWQTDKQPQPVATQAAQSGFVPEASQTAAATADVPNGQDSAQARSLIKVKSDLLELTIDPLGGDIVDAKLLAQAKTLDSEEPFTLLEQGPAHLYIAQSGLIGPNGPDADQAGRPLYQVSGDSFALADGSDELVVPMSYTNAQGDQFTKRFVLKRGSYAVQVEYQIQNQQASPLQVQFYGQLKQSTATPEGQQSGHMMASAYRGAAYSSDEQRYKKVTFDEMTEKNLAVTTPGGWVGMLQHYFVTAWAGQPEQKNEFYSRSINGHKEAIIGLKEPMVTVAANDKAVVGATLWVGPKLQDEMATVANHLDLTVDYGWLWFIAQPLFKLLKFLHSLVSNWGVAIILITLIVRGGMYPLTKAQYTSMAKMKLLQPKLTALRERFGDDRQKMSQAMMELYKEEKVNPLGGCFPILIQMPIFIALYWTLMESVELRHAPFALWITDLSVKDPYYVLPLLMGASMWFIQKMSPSTVTDPMQQKVMQLMPIVFTFMFLWFPAGLTLYWLVSNLVTITQQTLIYRQLEKKGLHTRKK</sequence>
<dbReference type="NCBIfam" id="NF002352">
    <property type="entry name" value="PRK01318.1-3"/>
    <property type="match status" value="1"/>
</dbReference>
<dbReference type="PANTHER" id="PTHR12428">
    <property type="entry name" value="OXA1"/>
    <property type="match status" value="1"/>
</dbReference>
<dbReference type="InterPro" id="IPR047196">
    <property type="entry name" value="YidC_ALB_C"/>
</dbReference>
<evidence type="ECO:0000256" key="13">
    <source>
        <dbReference type="HAMAP-Rule" id="MF_01810"/>
    </source>
</evidence>
<dbReference type="Proteomes" id="UP001501321">
    <property type="component" value="Unassembled WGS sequence"/>
</dbReference>
<dbReference type="CDD" id="cd19961">
    <property type="entry name" value="EcYidC-like_peri"/>
    <property type="match status" value="1"/>
</dbReference>
<dbReference type="PANTHER" id="PTHR12428:SF65">
    <property type="entry name" value="CYTOCHROME C OXIDASE ASSEMBLY PROTEIN COX18, MITOCHONDRIAL"/>
    <property type="match status" value="1"/>
</dbReference>
<evidence type="ECO:0000256" key="7">
    <source>
        <dbReference type="ARBA" id="ARBA00022927"/>
    </source>
</evidence>
<evidence type="ECO:0000259" key="14">
    <source>
        <dbReference type="Pfam" id="PF02096"/>
    </source>
</evidence>
<dbReference type="Gene3D" id="2.70.98.90">
    <property type="match status" value="1"/>
</dbReference>
<keyword evidence="8 13" id="KW-1133">Transmembrane helix</keyword>
<dbReference type="Pfam" id="PF02096">
    <property type="entry name" value="60KD_IMP"/>
    <property type="match status" value="1"/>
</dbReference>
<dbReference type="NCBIfam" id="NF002351">
    <property type="entry name" value="PRK01318.1-1"/>
    <property type="match status" value="1"/>
</dbReference>
<evidence type="ECO:0000256" key="10">
    <source>
        <dbReference type="ARBA" id="ARBA00023186"/>
    </source>
</evidence>
<dbReference type="NCBIfam" id="TIGR03593">
    <property type="entry name" value="yidC_nterm"/>
    <property type="match status" value="1"/>
</dbReference>
<keyword evidence="4 13" id="KW-0813">Transport</keyword>
<dbReference type="InterPro" id="IPR019998">
    <property type="entry name" value="Membr_insert_YidC"/>
</dbReference>
<protein>
    <recommendedName>
        <fullName evidence="3 13">Membrane protein insertase YidC</fullName>
    </recommendedName>
    <alternativeName>
        <fullName evidence="12 13">Foldase YidC</fullName>
    </alternativeName>
    <alternativeName>
        <fullName evidence="11 13">Membrane integrase YidC</fullName>
    </alternativeName>
    <alternativeName>
        <fullName evidence="13">Membrane protein YidC</fullName>
    </alternativeName>
</protein>
<feature type="domain" description="Membrane insertase YidC/Oxa/ALB C-terminal" evidence="14">
    <location>
        <begin position="358"/>
        <end position="537"/>
    </location>
</feature>
<comment type="function">
    <text evidence="13">Required for the insertion and/or proper folding and/or complex formation of integral membrane proteins into the membrane. Involved in integration of membrane proteins that insert both dependently and independently of the Sec translocase complex, as well as at least some lipoproteins. Aids folding of multispanning membrane proteins.</text>
</comment>
<dbReference type="InterPro" id="IPR028055">
    <property type="entry name" value="YidC/Oxa/ALB_C"/>
</dbReference>
<keyword evidence="6 13" id="KW-0812">Transmembrane</keyword>
<keyword evidence="17" id="KW-1185">Reference proteome</keyword>
<comment type="caution">
    <text evidence="13">Lacks conserved residue(s) required for the propagation of feature annotation.</text>
</comment>
<dbReference type="RefSeq" id="WP_345014601.1">
    <property type="nucleotide sequence ID" value="NZ_BAABFC010000025.1"/>
</dbReference>
<feature type="transmembrane region" description="Helical" evidence="13">
    <location>
        <begin position="350"/>
        <end position="369"/>
    </location>
</feature>
<evidence type="ECO:0000256" key="5">
    <source>
        <dbReference type="ARBA" id="ARBA00022475"/>
    </source>
</evidence>
<evidence type="ECO:0000256" key="4">
    <source>
        <dbReference type="ARBA" id="ARBA00022448"/>
    </source>
</evidence>
<dbReference type="CDD" id="cd20070">
    <property type="entry name" value="5TM_YidC_Alb3"/>
    <property type="match status" value="1"/>
</dbReference>
<gene>
    <name evidence="13 16" type="primary">yidC</name>
    <name evidence="16" type="ORF">GCM10023095_30150</name>
</gene>
<evidence type="ECO:0000256" key="9">
    <source>
        <dbReference type="ARBA" id="ARBA00023136"/>
    </source>
</evidence>
<evidence type="ECO:0000256" key="6">
    <source>
        <dbReference type="ARBA" id="ARBA00022692"/>
    </source>
</evidence>
<reference evidence="17" key="1">
    <citation type="journal article" date="2019" name="Int. J. Syst. Evol. Microbiol.">
        <title>The Global Catalogue of Microorganisms (GCM) 10K type strain sequencing project: providing services to taxonomists for standard genome sequencing and annotation.</title>
        <authorList>
            <consortium name="The Broad Institute Genomics Platform"/>
            <consortium name="The Broad Institute Genome Sequencing Center for Infectious Disease"/>
            <person name="Wu L."/>
            <person name="Ma J."/>
        </authorList>
    </citation>
    <scope>NUCLEOTIDE SEQUENCE [LARGE SCALE GENOMIC DNA]</scope>
    <source>
        <strain evidence="17">JCM 32226</strain>
    </source>
</reference>
<evidence type="ECO:0000256" key="2">
    <source>
        <dbReference type="ARBA" id="ARBA00010527"/>
    </source>
</evidence>
<dbReference type="HAMAP" id="MF_01810">
    <property type="entry name" value="YidC_type1"/>
    <property type="match status" value="1"/>
</dbReference>
<dbReference type="NCBIfam" id="TIGR03592">
    <property type="entry name" value="yidC_oxa1_cterm"/>
    <property type="match status" value="1"/>
</dbReference>
<dbReference type="PRINTS" id="PR00701">
    <property type="entry name" value="60KDINNERMP"/>
</dbReference>
<evidence type="ECO:0000256" key="12">
    <source>
        <dbReference type="ARBA" id="ARBA00033342"/>
    </source>
</evidence>
<dbReference type="EMBL" id="BAABFC010000025">
    <property type="protein sequence ID" value="GAA4503600.1"/>
    <property type="molecule type" value="Genomic_DNA"/>
</dbReference>
<keyword evidence="9 13" id="KW-0472">Membrane</keyword>
<dbReference type="InterPro" id="IPR028053">
    <property type="entry name" value="Membr_insert_YidC_N"/>
</dbReference>
<keyword evidence="5 13" id="KW-1003">Cell membrane</keyword>
<name>A0ABP8QK75_9GAMM</name>
<evidence type="ECO:0000313" key="16">
    <source>
        <dbReference type="EMBL" id="GAA4503600.1"/>
    </source>
</evidence>
<evidence type="ECO:0000313" key="17">
    <source>
        <dbReference type="Proteomes" id="UP001501321"/>
    </source>
</evidence>
<evidence type="ECO:0000256" key="1">
    <source>
        <dbReference type="ARBA" id="ARBA00004429"/>
    </source>
</evidence>
<comment type="subcellular location">
    <subcellularLocation>
        <location evidence="1">Cell inner membrane</location>
        <topology evidence="1">Multi-pass membrane protein</topology>
    </subcellularLocation>
    <subcellularLocation>
        <location evidence="13">Cell membrane</location>
        <topology evidence="13">Multi-pass membrane protein</topology>
    </subcellularLocation>
</comment>
<accession>A0ABP8QK75</accession>
<feature type="domain" description="Membrane insertase YidC N-terminal" evidence="15">
    <location>
        <begin position="68"/>
        <end position="347"/>
    </location>
</feature>
<comment type="subunit">
    <text evidence="13">Interacts with the Sec translocase complex via SecD. Specifically interacts with transmembrane segments of nascent integral membrane proteins during membrane integration.</text>
</comment>
<dbReference type="PRINTS" id="PR01900">
    <property type="entry name" value="YIDCPROTEIN"/>
</dbReference>
<comment type="caution">
    <text evidence="16">The sequence shown here is derived from an EMBL/GenBank/DDBJ whole genome shotgun (WGS) entry which is preliminary data.</text>
</comment>
<organism evidence="16 17">
    <name type="scientific">Pseudaeromonas paramecii</name>
    <dbReference type="NCBI Taxonomy" id="2138166"/>
    <lineage>
        <taxon>Bacteria</taxon>
        <taxon>Pseudomonadati</taxon>
        <taxon>Pseudomonadota</taxon>
        <taxon>Gammaproteobacteria</taxon>
        <taxon>Aeromonadales</taxon>
        <taxon>Aeromonadaceae</taxon>
        <taxon>Pseudaeromonas</taxon>
    </lineage>
</organism>
<dbReference type="InterPro" id="IPR001708">
    <property type="entry name" value="YidC/ALB3/OXA1/COX18"/>
</dbReference>
<proteinExistence type="inferred from homology"/>